<dbReference type="Proteomes" id="UP001370348">
    <property type="component" value="Chromosome"/>
</dbReference>
<sequence>MALQNWAFIYTAPGSPSEGTVSIVETPACRTVLVGVPDVESGVRIAPRLVAEGAQLIELCGGFGPMGTARVLSVIQHAVPVGSVAYGPESVDGVHAIFAPGA</sequence>
<dbReference type="RefSeq" id="WP_394828062.1">
    <property type="nucleotide sequence ID" value="NZ_CP089984.1"/>
</dbReference>
<evidence type="ECO:0000313" key="2">
    <source>
        <dbReference type="Proteomes" id="UP001370348"/>
    </source>
</evidence>
<dbReference type="Pfam" id="PF20116">
    <property type="entry name" value="DUF6506"/>
    <property type="match status" value="1"/>
</dbReference>
<reference evidence="1 2" key="1">
    <citation type="submission" date="2021-12" db="EMBL/GenBank/DDBJ databases">
        <title>Discovery of the Pendulisporaceae a myxobacterial family with distinct sporulation behavior and unique specialized metabolism.</title>
        <authorList>
            <person name="Garcia R."/>
            <person name="Popoff A."/>
            <person name="Bader C.D."/>
            <person name="Loehr J."/>
            <person name="Walesch S."/>
            <person name="Walt C."/>
            <person name="Boldt J."/>
            <person name="Bunk B."/>
            <person name="Haeckl F.J.F.P.J."/>
            <person name="Gunesch A.P."/>
            <person name="Birkelbach J."/>
            <person name="Nuebel U."/>
            <person name="Pietschmann T."/>
            <person name="Bach T."/>
            <person name="Mueller R."/>
        </authorList>
    </citation>
    <scope>NUCLEOTIDE SEQUENCE [LARGE SCALE GENOMIC DNA]</scope>
    <source>
        <strain evidence="1 2">MSr11954</strain>
    </source>
</reference>
<protein>
    <submittedName>
        <fullName evidence="1">DUF6506 family protein</fullName>
    </submittedName>
</protein>
<gene>
    <name evidence="1" type="ORF">LZC94_14465</name>
</gene>
<dbReference type="EMBL" id="CP089984">
    <property type="protein sequence ID" value="WXB18433.1"/>
    <property type="molecule type" value="Genomic_DNA"/>
</dbReference>
<accession>A0ABZ2M7E8</accession>
<dbReference type="InterPro" id="IPR045441">
    <property type="entry name" value="DUF6506"/>
</dbReference>
<keyword evidence="2" id="KW-1185">Reference proteome</keyword>
<organism evidence="1 2">
    <name type="scientific">Pendulispora albinea</name>
    <dbReference type="NCBI Taxonomy" id="2741071"/>
    <lineage>
        <taxon>Bacteria</taxon>
        <taxon>Pseudomonadati</taxon>
        <taxon>Myxococcota</taxon>
        <taxon>Myxococcia</taxon>
        <taxon>Myxococcales</taxon>
        <taxon>Sorangiineae</taxon>
        <taxon>Pendulisporaceae</taxon>
        <taxon>Pendulispora</taxon>
    </lineage>
</organism>
<name>A0ABZ2M7E8_9BACT</name>
<proteinExistence type="predicted"/>
<evidence type="ECO:0000313" key="1">
    <source>
        <dbReference type="EMBL" id="WXB18433.1"/>
    </source>
</evidence>